<protein>
    <submittedName>
        <fullName evidence="2">Uncharacterized protein</fullName>
    </submittedName>
</protein>
<feature type="region of interest" description="Disordered" evidence="1">
    <location>
        <begin position="18"/>
        <end position="47"/>
    </location>
</feature>
<evidence type="ECO:0000256" key="1">
    <source>
        <dbReference type="SAM" id="MobiDB-lite"/>
    </source>
</evidence>
<dbReference type="Proteomes" id="UP000053097">
    <property type="component" value="Unassembled WGS sequence"/>
</dbReference>
<name>A0A026WF01_OOCBI</name>
<organism evidence="2 3">
    <name type="scientific">Ooceraea biroi</name>
    <name type="common">Clonal raider ant</name>
    <name type="synonym">Cerapachys biroi</name>
    <dbReference type="NCBI Taxonomy" id="2015173"/>
    <lineage>
        <taxon>Eukaryota</taxon>
        <taxon>Metazoa</taxon>
        <taxon>Ecdysozoa</taxon>
        <taxon>Arthropoda</taxon>
        <taxon>Hexapoda</taxon>
        <taxon>Insecta</taxon>
        <taxon>Pterygota</taxon>
        <taxon>Neoptera</taxon>
        <taxon>Endopterygota</taxon>
        <taxon>Hymenoptera</taxon>
        <taxon>Apocrita</taxon>
        <taxon>Aculeata</taxon>
        <taxon>Formicoidea</taxon>
        <taxon>Formicidae</taxon>
        <taxon>Dorylinae</taxon>
        <taxon>Ooceraea</taxon>
    </lineage>
</organism>
<reference evidence="2 3" key="1">
    <citation type="journal article" date="2014" name="Curr. Biol.">
        <title>The genome of the clonal raider ant Cerapachys biroi.</title>
        <authorList>
            <person name="Oxley P.R."/>
            <person name="Ji L."/>
            <person name="Fetter-Pruneda I."/>
            <person name="McKenzie S.K."/>
            <person name="Li C."/>
            <person name="Hu H."/>
            <person name="Zhang G."/>
            <person name="Kronauer D.J."/>
        </authorList>
    </citation>
    <scope>NUCLEOTIDE SEQUENCE [LARGE SCALE GENOMIC DNA]</scope>
</reference>
<gene>
    <name evidence="2" type="ORF">X777_05517</name>
</gene>
<feature type="compositionally biased region" description="Polar residues" evidence="1">
    <location>
        <begin position="25"/>
        <end position="47"/>
    </location>
</feature>
<dbReference type="EMBL" id="KK107242">
    <property type="protein sequence ID" value="EZA54538.1"/>
    <property type="molecule type" value="Genomic_DNA"/>
</dbReference>
<keyword evidence="3" id="KW-1185">Reference proteome</keyword>
<accession>A0A026WF01</accession>
<dbReference type="AlphaFoldDB" id="A0A026WF01"/>
<proteinExistence type="predicted"/>
<sequence length="86" mass="9984">MFLARPNYALRAFIRSSREQRVSSHLDTSPMSAVTTEASSRTNRTKCSNEFTDDCKRWQMMTVDDSESRKLPTIEHLKRKKEACGR</sequence>
<evidence type="ECO:0000313" key="3">
    <source>
        <dbReference type="Proteomes" id="UP000053097"/>
    </source>
</evidence>
<evidence type="ECO:0000313" key="2">
    <source>
        <dbReference type="EMBL" id="EZA54538.1"/>
    </source>
</evidence>